<reference evidence="4 5" key="1">
    <citation type="submission" date="2024-01" db="EMBL/GenBank/DDBJ databases">
        <title>Genome assemblies of Stephania.</title>
        <authorList>
            <person name="Yang L."/>
        </authorList>
    </citation>
    <scope>NUCLEOTIDE SEQUENCE [LARGE SCALE GENOMIC DNA]</scope>
    <source>
        <strain evidence="4">QJT</strain>
        <tissue evidence="4">Leaf</tissue>
    </source>
</reference>
<proteinExistence type="inferred from homology"/>
<feature type="domain" description="PA" evidence="3">
    <location>
        <begin position="16"/>
        <end position="96"/>
    </location>
</feature>
<evidence type="ECO:0000313" key="4">
    <source>
        <dbReference type="EMBL" id="KAK9153716.1"/>
    </source>
</evidence>
<evidence type="ECO:0000256" key="1">
    <source>
        <dbReference type="ARBA" id="ARBA00011073"/>
    </source>
</evidence>
<dbReference type="EMBL" id="JBBNAE010000001">
    <property type="protein sequence ID" value="KAK9153716.1"/>
    <property type="molecule type" value="Genomic_DNA"/>
</dbReference>
<evidence type="ECO:0000313" key="5">
    <source>
        <dbReference type="Proteomes" id="UP001417504"/>
    </source>
</evidence>
<dbReference type="InterPro" id="IPR003137">
    <property type="entry name" value="PA_domain"/>
</dbReference>
<comment type="caution">
    <text evidence="4">The sequence shown here is derived from an EMBL/GenBank/DDBJ whole genome shotgun (WGS) entry which is preliminary data.</text>
</comment>
<dbReference type="PANTHER" id="PTHR10795">
    <property type="entry name" value="PROPROTEIN CONVERTASE SUBTILISIN/KEXIN"/>
    <property type="match status" value="1"/>
</dbReference>
<gene>
    <name evidence="4" type="ORF">Sjap_001196</name>
</gene>
<dbReference type="Gene3D" id="3.50.30.30">
    <property type="match status" value="1"/>
</dbReference>
<dbReference type="Proteomes" id="UP001417504">
    <property type="component" value="Unassembled WGS sequence"/>
</dbReference>
<comment type="similarity">
    <text evidence="1">Belongs to the peptidase S8 family.</text>
</comment>
<keyword evidence="5" id="KW-1185">Reference proteome</keyword>
<dbReference type="AlphaFoldDB" id="A0AAP0PUT5"/>
<protein>
    <recommendedName>
        <fullName evidence="3">PA domain-containing protein</fullName>
    </recommendedName>
</protein>
<name>A0AAP0PUT5_9MAGN</name>
<keyword evidence="2" id="KW-0732">Signal</keyword>
<accession>A0AAP0PUT5</accession>
<evidence type="ECO:0000256" key="2">
    <source>
        <dbReference type="ARBA" id="ARBA00022729"/>
    </source>
</evidence>
<organism evidence="4 5">
    <name type="scientific">Stephania japonica</name>
    <dbReference type="NCBI Taxonomy" id="461633"/>
    <lineage>
        <taxon>Eukaryota</taxon>
        <taxon>Viridiplantae</taxon>
        <taxon>Streptophyta</taxon>
        <taxon>Embryophyta</taxon>
        <taxon>Tracheophyta</taxon>
        <taxon>Spermatophyta</taxon>
        <taxon>Magnoliopsida</taxon>
        <taxon>Ranunculales</taxon>
        <taxon>Menispermaceae</taxon>
        <taxon>Menispermoideae</taxon>
        <taxon>Cissampelideae</taxon>
        <taxon>Stephania</taxon>
    </lineage>
</organism>
<dbReference type="InterPro" id="IPR045051">
    <property type="entry name" value="SBT"/>
</dbReference>
<dbReference type="Pfam" id="PF02225">
    <property type="entry name" value="PA"/>
    <property type="match status" value="1"/>
</dbReference>
<sequence>MKKYRRIINAAAAAAPGVLAKNASLCKNSTLDENMIKGKLVMCTIEKFEEDREEKSNVIRQGGGIGMILVDPFGKDIGFQFEIPVSLIGRTEAEELQAYLNKEKNPVAKILPTTTVLNARTAPKMAIFLQWGLMLSLQILSNQT</sequence>
<dbReference type="CDD" id="cd02120">
    <property type="entry name" value="PA_subtilisin_like"/>
    <property type="match status" value="1"/>
</dbReference>
<evidence type="ECO:0000259" key="3">
    <source>
        <dbReference type="Pfam" id="PF02225"/>
    </source>
</evidence>